<comment type="caution">
    <text evidence="2">The sequence shown here is derived from an EMBL/GenBank/DDBJ whole genome shotgun (WGS) entry which is preliminary data.</text>
</comment>
<dbReference type="EMBL" id="MDYL01000014">
    <property type="protein sequence ID" value="OQD73698.1"/>
    <property type="molecule type" value="Genomic_DNA"/>
</dbReference>
<accession>A0A1V6P9N5</accession>
<feature type="compositionally biased region" description="Low complexity" evidence="1">
    <location>
        <begin position="1"/>
        <end position="16"/>
    </location>
</feature>
<sequence>MSSLKSPKTPKTPKTSDGLMGLSMNEIDFQLLGDKANLTLSSARTMYPKAKKKLIQLNRGAASGASNTPTPTPKKAATKKAPRRPVKKRKYEDTEAEDRAKAEGDDPFILPEDYQAAFDAEDGDTEVASEKETEKISEV</sequence>
<name>A0A1V6P9N5_PENDC</name>
<evidence type="ECO:0000256" key="1">
    <source>
        <dbReference type="SAM" id="MobiDB-lite"/>
    </source>
</evidence>
<feature type="region of interest" description="Disordered" evidence="1">
    <location>
        <begin position="1"/>
        <end position="21"/>
    </location>
</feature>
<protein>
    <submittedName>
        <fullName evidence="2">Uncharacterized protein</fullName>
    </submittedName>
</protein>
<proteinExistence type="predicted"/>
<feature type="region of interest" description="Disordered" evidence="1">
    <location>
        <begin position="51"/>
        <end position="139"/>
    </location>
</feature>
<organism evidence="2 3">
    <name type="scientific">Penicillium decumbens</name>
    <dbReference type="NCBI Taxonomy" id="69771"/>
    <lineage>
        <taxon>Eukaryota</taxon>
        <taxon>Fungi</taxon>
        <taxon>Dikarya</taxon>
        <taxon>Ascomycota</taxon>
        <taxon>Pezizomycotina</taxon>
        <taxon>Eurotiomycetes</taxon>
        <taxon>Eurotiomycetidae</taxon>
        <taxon>Eurotiales</taxon>
        <taxon>Aspergillaceae</taxon>
        <taxon>Penicillium</taxon>
    </lineage>
</organism>
<keyword evidence="3" id="KW-1185">Reference proteome</keyword>
<reference evidence="3" key="1">
    <citation type="journal article" date="2017" name="Nat. Microbiol.">
        <title>Global analysis of biosynthetic gene clusters reveals vast potential of secondary metabolite production in Penicillium species.</title>
        <authorList>
            <person name="Nielsen J.C."/>
            <person name="Grijseels S."/>
            <person name="Prigent S."/>
            <person name="Ji B."/>
            <person name="Dainat J."/>
            <person name="Nielsen K.F."/>
            <person name="Frisvad J.C."/>
            <person name="Workman M."/>
            <person name="Nielsen J."/>
        </authorList>
    </citation>
    <scope>NUCLEOTIDE SEQUENCE [LARGE SCALE GENOMIC DNA]</scope>
    <source>
        <strain evidence="3">IBT 11843</strain>
    </source>
</reference>
<feature type="compositionally biased region" description="Basic and acidic residues" evidence="1">
    <location>
        <begin position="90"/>
        <end position="104"/>
    </location>
</feature>
<gene>
    <name evidence="2" type="ORF">PENDEC_c014G01099</name>
</gene>
<feature type="compositionally biased region" description="Basic and acidic residues" evidence="1">
    <location>
        <begin position="128"/>
        <end position="139"/>
    </location>
</feature>
<evidence type="ECO:0000313" key="3">
    <source>
        <dbReference type="Proteomes" id="UP000191522"/>
    </source>
</evidence>
<dbReference type="Proteomes" id="UP000191522">
    <property type="component" value="Unassembled WGS sequence"/>
</dbReference>
<evidence type="ECO:0000313" key="2">
    <source>
        <dbReference type="EMBL" id="OQD73698.1"/>
    </source>
</evidence>
<dbReference type="AlphaFoldDB" id="A0A1V6P9N5"/>
<feature type="compositionally biased region" description="Basic residues" evidence="1">
    <location>
        <begin position="76"/>
        <end position="89"/>
    </location>
</feature>
<dbReference type="OrthoDB" id="5403747at2759"/>